<evidence type="ECO:0000313" key="2">
    <source>
        <dbReference type="EMBL" id="ALU46160.1"/>
    </source>
</evidence>
<dbReference type="AlphaFoldDB" id="A0A0U3IEE9"/>
<accession>A0A0U3IEE9</accession>
<protein>
    <recommendedName>
        <fullName evidence="4">Type IV conjugative transfer system protein TraV</fullName>
    </recommendedName>
</protein>
<dbReference type="RefSeq" id="WP_058798995.1">
    <property type="nucleotide sequence ID" value="NZ_CP013613.1"/>
</dbReference>
<dbReference type="Pfam" id="PF09676">
    <property type="entry name" value="TraV"/>
    <property type="match status" value="1"/>
</dbReference>
<dbReference type="PROSITE" id="PS51257">
    <property type="entry name" value="PROKAR_LIPOPROTEIN"/>
    <property type="match status" value="1"/>
</dbReference>
<sequence length="251" mass="27751">MKHCLSILTLTAGTLLSGCMSPVGQDDFTCPNLKKGGVCGGPRDVYELTNNRTSLENLTQEELNAYKKSKRHGTQVSIYGAEEDSAGAGVNRTQAAGGLATSQEQAQHHTVTYVARMDAQQNPDNYQKAQPMTSTGFEQKQDAFHRFPAHAEPLAPEPLAVLKPAQVMRMLITAYTDKQGNLHLPGYTYVEVTPRQWDFGPAANDRPSRVVPLEMQRRSKKQQERSRNMSQGVDPLEVVNPANREQQSGKR</sequence>
<name>A0A0U3IEE9_9GAMM</name>
<evidence type="ECO:0000256" key="1">
    <source>
        <dbReference type="SAM" id="MobiDB-lite"/>
    </source>
</evidence>
<keyword evidence="2" id="KW-0614">Plasmid</keyword>
<gene>
    <name evidence="2" type="ORF">AT705_24670</name>
</gene>
<feature type="compositionally biased region" description="Basic and acidic residues" evidence="1">
    <location>
        <begin position="215"/>
        <end position="227"/>
    </location>
</feature>
<dbReference type="Proteomes" id="UP000069015">
    <property type="component" value="Plasmid pMBL6842"/>
</dbReference>
<dbReference type="EMBL" id="CP013613">
    <property type="protein sequence ID" value="ALU46160.1"/>
    <property type="molecule type" value="Genomic_DNA"/>
</dbReference>
<proteinExistence type="predicted"/>
<reference evidence="2 3" key="1">
    <citation type="submission" date="2015-12" db="EMBL/GenBank/DDBJ databases">
        <title>Complete genome sequence of Pseudoalteromonas rubra SCSIO 6842, harboring a conjugative plasmid.</title>
        <authorList>
            <person name="Li B."/>
            <person name="Wang X."/>
        </authorList>
    </citation>
    <scope>NUCLEOTIDE SEQUENCE [LARGE SCALE GENOMIC DNA]</scope>
    <source>
        <strain evidence="2 3">SCSIO 6842</strain>
        <plasmid evidence="3">Plasmid pMBL6842</plasmid>
    </source>
</reference>
<dbReference type="InterPro" id="IPR014118">
    <property type="entry name" value="T4SS_TraV"/>
</dbReference>
<dbReference type="KEGG" id="prr:AT705_24670"/>
<evidence type="ECO:0008006" key="4">
    <source>
        <dbReference type="Google" id="ProtNLM"/>
    </source>
</evidence>
<evidence type="ECO:0000313" key="3">
    <source>
        <dbReference type="Proteomes" id="UP000069015"/>
    </source>
</evidence>
<feature type="region of interest" description="Disordered" evidence="1">
    <location>
        <begin position="199"/>
        <end position="251"/>
    </location>
</feature>
<geneLocation type="plasmid" evidence="2 3">
    <name>pMBL6842</name>
</geneLocation>
<organism evidence="2 3">
    <name type="scientific">Pseudoalteromonas rubra</name>
    <dbReference type="NCBI Taxonomy" id="43658"/>
    <lineage>
        <taxon>Bacteria</taxon>
        <taxon>Pseudomonadati</taxon>
        <taxon>Pseudomonadota</taxon>
        <taxon>Gammaproteobacteria</taxon>
        <taxon>Alteromonadales</taxon>
        <taxon>Pseudoalteromonadaceae</taxon>
        <taxon>Pseudoalteromonas</taxon>
    </lineage>
</organism>